<dbReference type="InterPro" id="IPR051492">
    <property type="entry name" value="Dynamin-Rho_GEF"/>
</dbReference>
<dbReference type="EMBL" id="JAHFXS010006026">
    <property type="protein sequence ID" value="KAG9935878.1"/>
    <property type="molecule type" value="Genomic_DNA"/>
</dbReference>
<dbReference type="PANTHER" id="PTHR22834">
    <property type="entry name" value="NUCLEAR FUSION PROTEIN FUS2"/>
    <property type="match status" value="1"/>
</dbReference>
<name>A0A9P8F423_AURME</name>
<gene>
    <name evidence="2" type="ORF">KCU98_g19905</name>
</gene>
<feature type="compositionally biased region" description="Polar residues" evidence="1">
    <location>
        <begin position="31"/>
        <end position="42"/>
    </location>
</feature>
<feature type="non-terminal residue" evidence="2">
    <location>
        <position position="1"/>
    </location>
</feature>
<dbReference type="GO" id="GO:0031991">
    <property type="term" value="P:regulation of actomyosin contractile ring contraction"/>
    <property type="evidence" value="ECO:0007669"/>
    <property type="project" value="TreeGrafter"/>
</dbReference>
<evidence type="ECO:0000313" key="2">
    <source>
        <dbReference type="EMBL" id="KAG9935878.1"/>
    </source>
</evidence>
<dbReference type="GO" id="GO:0005085">
    <property type="term" value="F:guanyl-nucleotide exchange factor activity"/>
    <property type="evidence" value="ECO:0007669"/>
    <property type="project" value="TreeGrafter"/>
</dbReference>
<evidence type="ECO:0000313" key="3">
    <source>
        <dbReference type="Proteomes" id="UP000729357"/>
    </source>
</evidence>
<comment type="caution">
    <text evidence="2">The sequence shown here is derived from an EMBL/GenBank/DDBJ whole genome shotgun (WGS) entry which is preliminary data.</text>
</comment>
<feature type="non-terminal residue" evidence="2">
    <location>
        <position position="144"/>
    </location>
</feature>
<reference evidence="2" key="1">
    <citation type="journal article" date="2021" name="J Fungi (Basel)">
        <title>Virulence traits and population genomics of the black yeast Aureobasidium melanogenum.</title>
        <authorList>
            <person name="Cernosa A."/>
            <person name="Sun X."/>
            <person name="Gostincar C."/>
            <person name="Fang C."/>
            <person name="Gunde-Cimerman N."/>
            <person name="Song Z."/>
        </authorList>
    </citation>
    <scope>NUCLEOTIDE SEQUENCE</scope>
    <source>
        <strain evidence="2">EXF-9298</strain>
    </source>
</reference>
<evidence type="ECO:0000256" key="1">
    <source>
        <dbReference type="SAM" id="MobiDB-lite"/>
    </source>
</evidence>
<keyword evidence="3" id="KW-1185">Reference proteome</keyword>
<evidence type="ECO:0008006" key="4">
    <source>
        <dbReference type="Google" id="ProtNLM"/>
    </source>
</evidence>
<organism evidence="2 3">
    <name type="scientific">Aureobasidium melanogenum</name>
    <name type="common">Aureobasidium pullulans var. melanogenum</name>
    <dbReference type="NCBI Taxonomy" id="46634"/>
    <lineage>
        <taxon>Eukaryota</taxon>
        <taxon>Fungi</taxon>
        <taxon>Dikarya</taxon>
        <taxon>Ascomycota</taxon>
        <taxon>Pezizomycotina</taxon>
        <taxon>Dothideomycetes</taxon>
        <taxon>Dothideomycetidae</taxon>
        <taxon>Dothideales</taxon>
        <taxon>Saccotheciaceae</taxon>
        <taxon>Aureobasidium</taxon>
    </lineage>
</organism>
<sequence length="144" mass="16058">TAQRPADLKSMSSRMSFDTAKRSPSVRPGSAVSSQTQQQQEPRFSGMFNSAMPMSDAPVSPGPMSPQYAPMDTPVMFVAASLFEFNIDRARREAGYPYLTYVEGEVFDVVAQKGELWLAKNQDDPTNSLGWIWEQHFVILSQES</sequence>
<protein>
    <recommendedName>
        <fullName evidence="4">SH3 domain-containing protein</fullName>
    </recommendedName>
</protein>
<dbReference type="Proteomes" id="UP000729357">
    <property type="component" value="Unassembled WGS sequence"/>
</dbReference>
<reference evidence="2" key="2">
    <citation type="submission" date="2021-08" db="EMBL/GenBank/DDBJ databases">
        <authorList>
            <person name="Gostincar C."/>
            <person name="Sun X."/>
            <person name="Song Z."/>
            <person name="Gunde-Cimerman N."/>
        </authorList>
    </citation>
    <scope>NUCLEOTIDE SEQUENCE</scope>
    <source>
        <strain evidence="2">EXF-9298</strain>
    </source>
</reference>
<dbReference type="GO" id="GO:0032955">
    <property type="term" value="P:regulation of division septum assembly"/>
    <property type="evidence" value="ECO:0007669"/>
    <property type="project" value="TreeGrafter"/>
</dbReference>
<dbReference type="PANTHER" id="PTHR22834:SF20">
    <property type="entry name" value="SH3 DOMAIN-CONTAINING PROTEIN"/>
    <property type="match status" value="1"/>
</dbReference>
<dbReference type="GO" id="GO:0005737">
    <property type="term" value="C:cytoplasm"/>
    <property type="evidence" value="ECO:0007669"/>
    <property type="project" value="TreeGrafter"/>
</dbReference>
<proteinExistence type="predicted"/>
<feature type="region of interest" description="Disordered" evidence="1">
    <location>
        <begin position="1"/>
        <end position="66"/>
    </location>
</feature>
<accession>A0A9P8F423</accession>
<dbReference type="AlphaFoldDB" id="A0A9P8F423"/>